<keyword evidence="1" id="KW-0646">Protease inhibitor</keyword>
<evidence type="ECO:0000259" key="5">
    <source>
        <dbReference type="Pfam" id="PF00079"/>
    </source>
</evidence>
<evidence type="ECO:0000256" key="4">
    <source>
        <dbReference type="SAM" id="SignalP"/>
    </source>
</evidence>
<feature type="compositionally biased region" description="Polar residues" evidence="3">
    <location>
        <begin position="178"/>
        <end position="197"/>
    </location>
</feature>
<dbReference type="GO" id="GO:0008168">
    <property type="term" value="F:methyltransferase activity"/>
    <property type="evidence" value="ECO:0007669"/>
    <property type="project" value="InterPro"/>
</dbReference>
<keyword evidence="2" id="KW-0722">Serine protease inhibitor</keyword>
<reference evidence="6" key="1">
    <citation type="submission" date="2021-12" db="EMBL/GenBank/DDBJ databases">
        <authorList>
            <person name="King R."/>
        </authorList>
    </citation>
    <scope>NUCLEOTIDE SEQUENCE</scope>
</reference>
<proteinExistence type="predicted"/>
<gene>
    <name evidence="6" type="ORF">DIATSA_LOCUS1011</name>
</gene>
<dbReference type="EMBL" id="OU893341">
    <property type="protein sequence ID" value="CAG9782775.1"/>
    <property type="molecule type" value="Genomic_DNA"/>
</dbReference>
<dbReference type="PANTHER" id="PTHR11461:SF130">
    <property type="entry name" value="SERPIN 85F"/>
    <property type="match status" value="1"/>
</dbReference>
<dbReference type="GO" id="GO:0003676">
    <property type="term" value="F:nucleic acid binding"/>
    <property type="evidence" value="ECO:0007669"/>
    <property type="project" value="InterPro"/>
</dbReference>
<dbReference type="InterPro" id="IPR000215">
    <property type="entry name" value="Serpin_fam"/>
</dbReference>
<dbReference type="GO" id="GO:0004867">
    <property type="term" value="F:serine-type endopeptidase inhibitor activity"/>
    <property type="evidence" value="ECO:0007669"/>
    <property type="project" value="UniProtKB-KW"/>
</dbReference>
<accession>A0A9N9QLE8</accession>
<dbReference type="PROSITE" id="PS00092">
    <property type="entry name" value="N6_MTASE"/>
    <property type="match status" value="1"/>
</dbReference>
<organism evidence="6 7">
    <name type="scientific">Diatraea saccharalis</name>
    <name type="common">sugarcane borer</name>
    <dbReference type="NCBI Taxonomy" id="40085"/>
    <lineage>
        <taxon>Eukaryota</taxon>
        <taxon>Metazoa</taxon>
        <taxon>Ecdysozoa</taxon>
        <taxon>Arthropoda</taxon>
        <taxon>Hexapoda</taxon>
        <taxon>Insecta</taxon>
        <taxon>Pterygota</taxon>
        <taxon>Neoptera</taxon>
        <taxon>Endopterygota</taxon>
        <taxon>Lepidoptera</taxon>
        <taxon>Glossata</taxon>
        <taxon>Ditrysia</taxon>
        <taxon>Pyraloidea</taxon>
        <taxon>Crambidae</taxon>
        <taxon>Crambinae</taxon>
        <taxon>Diatraea</taxon>
    </lineage>
</organism>
<protein>
    <recommendedName>
        <fullName evidence="5">Serpin domain-containing protein</fullName>
    </recommendedName>
</protein>
<feature type="signal peptide" evidence="4">
    <location>
        <begin position="1"/>
        <end position="34"/>
    </location>
</feature>
<evidence type="ECO:0000256" key="3">
    <source>
        <dbReference type="SAM" id="MobiDB-lite"/>
    </source>
</evidence>
<reference evidence="6" key="2">
    <citation type="submission" date="2022-10" db="EMBL/GenBank/DDBJ databases">
        <authorList>
            <consortium name="ENA_rothamsted_submissions"/>
            <consortium name="culmorum"/>
            <person name="King R."/>
        </authorList>
    </citation>
    <scope>NUCLEOTIDE SEQUENCE</scope>
</reference>
<keyword evidence="4" id="KW-0732">Signal</keyword>
<feature type="chain" id="PRO_5040285912" description="Serpin domain-containing protein" evidence="4">
    <location>
        <begin position="35"/>
        <end position="730"/>
    </location>
</feature>
<dbReference type="InterPro" id="IPR023796">
    <property type="entry name" value="Serpin_dom"/>
</dbReference>
<dbReference type="GO" id="GO:0032259">
    <property type="term" value="P:methylation"/>
    <property type="evidence" value="ECO:0007669"/>
    <property type="project" value="InterPro"/>
</dbReference>
<dbReference type="Gene3D" id="2.30.39.10">
    <property type="entry name" value="Alpha-1-antitrypsin, domain 1"/>
    <property type="match status" value="1"/>
</dbReference>
<name>A0A9N9QLE8_9NEOP</name>
<dbReference type="OrthoDB" id="8179360at2759"/>
<feature type="domain" description="Serpin" evidence="5">
    <location>
        <begin position="446"/>
        <end position="586"/>
    </location>
</feature>
<dbReference type="Gene3D" id="3.30.497.10">
    <property type="entry name" value="Antithrombin, subunit I, domain 2"/>
    <property type="match status" value="2"/>
</dbReference>
<dbReference type="InterPro" id="IPR002052">
    <property type="entry name" value="DNA_methylase_N6_adenine_CS"/>
</dbReference>
<evidence type="ECO:0000313" key="7">
    <source>
        <dbReference type="Proteomes" id="UP001153714"/>
    </source>
</evidence>
<feature type="compositionally biased region" description="Low complexity" evidence="3">
    <location>
        <begin position="369"/>
        <end position="404"/>
    </location>
</feature>
<dbReference type="InterPro" id="IPR036186">
    <property type="entry name" value="Serpin_sf"/>
</dbReference>
<dbReference type="Proteomes" id="UP001153714">
    <property type="component" value="Chromosome 10"/>
</dbReference>
<dbReference type="Pfam" id="PF00079">
    <property type="entry name" value="Serpin"/>
    <property type="match status" value="2"/>
</dbReference>
<feature type="compositionally biased region" description="Low complexity" evidence="3">
    <location>
        <begin position="198"/>
        <end position="207"/>
    </location>
</feature>
<dbReference type="InterPro" id="IPR042178">
    <property type="entry name" value="Serpin_sf_1"/>
</dbReference>
<feature type="region of interest" description="Disordered" evidence="3">
    <location>
        <begin position="174"/>
        <end position="284"/>
    </location>
</feature>
<dbReference type="GO" id="GO:0005615">
    <property type="term" value="C:extracellular space"/>
    <property type="evidence" value="ECO:0007669"/>
    <property type="project" value="InterPro"/>
</dbReference>
<feature type="domain" description="Serpin" evidence="5">
    <location>
        <begin position="60"/>
        <end position="167"/>
    </location>
</feature>
<feature type="compositionally biased region" description="Low complexity" evidence="3">
    <location>
        <begin position="255"/>
        <end position="284"/>
    </location>
</feature>
<dbReference type="SUPFAM" id="SSF56574">
    <property type="entry name" value="Serpins"/>
    <property type="match status" value="1"/>
</dbReference>
<dbReference type="AlphaFoldDB" id="A0A9N9QLE8"/>
<sequence length="730" mass="81515">MGPSARRRRRRRSLARGALSRFCVLYALVALATATDDHGIPVEIKLWDAGRTPLSQMVDTTNEFGLKVLAEHNFLNDNNIAFSPYGLMGILVALYEGIDGESSFQIQRSMHLPWNRNIMRIGFRDIHRTLKTYFVPEEGFLAGLALNNENVTFNDNYKKVLRFYGFDLENDQLPTLAPENTTSTGNSTMPPDVSSSREPTTTSMNTETRTEGKEATTTAMTEETTPNPNVETINEIDIRGPTPPSTTMSPVANAESIPPETTSIPTTTTSQIPSTTTSQPTSTVQPVELITTTQQSVLTTEIITSVDADIPSTFSMTTNEVTSSPSTTTLLNEPTINNEIMTSTDLKTSTESDSTTIDMSTTILSVTLNTPTEPTTTQSPVMEQSSTSTEDTVTTTSSNESSLETLERRKKSIVDFIFTNPPYMDDYLIYRSYDVGLDLPLPNFNNKMFLANGLKSVQVTYMHYDTVLEHAYLPHLEAAALRLPLDSERYYLLVVLPSRAGAAELGRLLSRMARESDLSDVYAAMRPRRVRAVVPSFTVKGHVTLTTDLQKLGIRDVFEPRQHDFTPMTRQSGVYVRSIEQAVSVAIRKYRPDDIKKNNYKTLNSGLLHSKSKSNSLPCSAIKNTISNEYLLLVDIVLKLPLVDVWAHNDLSVESTIPMLWFRYDPHNYFHGIRNQSTACIVYCDLSLPVLRNGLQYTRGTDGRQNGRPAQYKNIIVYLDLFFIPYHSSS</sequence>
<dbReference type="PANTHER" id="PTHR11461">
    <property type="entry name" value="SERINE PROTEASE INHIBITOR, SERPIN"/>
    <property type="match status" value="1"/>
</dbReference>
<keyword evidence="7" id="KW-1185">Reference proteome</keyword>
<evidence type="ECO:0000313" key="6">
    <source>
        <dbReference type="EMBL" id="CAG9782775.1"/>
    </source>
</evidence>
<feature type="region of interest" description="Disordered" evidence="3">
    <location>
        <begin position="369"/>
        <end position="405"/>
    </location>
</feature>
<evidence type="ECO:0000256" key="2">
    <source>
        <dbReference type="ARBA" id="ARBA00022900"/>
    </source>
</evidence>
<dbReference type="InterPro" id="IPR042185">
    <property type="entry name" value="Serpin_sf_2"/>
</dbReference>
<feature type="compositionally biased region" description="Low complexity" evidence="3">
    <location>
        <begin position="215"/>
        <end position="235"/>
    </location>
</feature>
<evidence type="ECO:0000256" key="1">
    <source>
        <dbReference type="ARBA" id="ARBA00022690"/>
    </source>
</evidence>